<keyword evidence="1" id="KW-1185">Reference proteome</keyword>
<evidence type="ECO:0000313" key="2">
    <source>
        <dbReference type="WBParaSite" id="Pan_g13053.t1"/>
    </source>
</evidence>
<protein>
    <submittedName>
        <fullName evidence="2">Secreted protein</fullName>
    </submittedName>
</protein>
<evidence type="ECO:0000313" key="1">
    <source>
        <dbReference type="Proteomes" id="UP000492821"/>
    </source>
</evidence>
<accession>A0A7E4UUK6</accession>
<sequence length="70" mass="7824">MTLCMIDKLYLTFLRIDQINVTACNTTAAITFLVRIATALSILSRSTESQHVYESPNRVPRSISITACVF</sequence>
<dbReference type="AlphaFoldDB" id="A0A7E4UUK6"/>
<proteinExistence type="predicted"/>
<reference evidence="1" key="1">
    <citation type="journal article" date="2013" name="Genetics">
        <title>The draft genome and transcriptome of Panagrellus redivivus are shaped by the harsh demands of a free-living lifestyle.</title>
        <authorList>
            <person name="Srinivasan J."/>
            <person name="Dillman A.R."/>
            <person name="Macchietto M.G."/>
            <person name="Heikkinen L."/>
            <person name="Lakso M."/>
            <person name="Fracchia K.M."/>
            <person name="Antoshechkin I."/>
            <person name="Mortazavi A."/>
            <person name="Wong G."/>
            <person name="Sternberg P.W."/>
        </authorList>
    </citation>
    <scope>NUCLEOTIDE SEQUENCE [LARGE SCALE GENOMIC DNA]</scope>
    <source>
        <strain evidence="1">MT8872</strain>
    </source>
</reference>
<dbReference type="Proteomes" id="UP000492821">
    <property type="component" value="Unassembled WGS sequence"/>
</dbReference>
<dbReference type="WBParaSite" id="Pan_g13053.t1">
    <property type="protein sequence ID" value="Pan_g13053.t1"/>
    <property type="gene ID" value="Pan_g13053"/>
</dbReference>
<reference evidence="2" key="2">
    <citation type="submission" date="2020-10" db="UniProtKB">
        <authorList>
            <consortium name="WormBaseParasite"/>
        </authorList>
    </citation>
    <scope>IDENTIFICATION</scope>
</reference>
<name>A0A7E4UUK6_PANRE</name>
<organism evidence="1 2">
    <name type="scientific">Panagrellus redivivus</name>
    <name type="common">Microworm</name>
    <dbReference type="NCBI Taxonomy" id="6233"/>
    <lineage>
        <taxon>Eukaryota</taxon>
        <taxon>Metazoa</taxon>
        <taxon>Ecdysozoa</taxon>
        <taxon>Nematoda</taxon>
        <taxon>Chromadorea</taxon>
        <taxon>Rhabditida</taxon>
        <taxon>Tylenchina</taxon>
        <taxon>Panagrolaimomorpha</taxon>
        <taxon>Panagrolaimoidea</taxon>
        <taxon>Panagrolaimidae</taxon>
        <taxon>Panagrellus</taxon>
    </lineage>
</organism>